<gene>
    <name evidence="2" type="ORF">MVEN_00261200</name>
</gene>
<evidence type="ECO:0000313" key="2">
    <source>
        <dbReference type="EMBL" id="KAF7369329.1"/>
    </source>
</evidence>
<feature type="transmembrane region" description="Helical" evidence="1">
    <location>
        <begin position="217"/>
        <end position="239"/>
    </location>
</feature>
<feature type="transmembrane region" description="Helical" evidence="1">
    <location>
        <begin position="245"/>
        <end position="264"/>
    </location>
</feature>
<feature type="transmembrane region" description="Helical" evidence="1">
    <location>
        <begin position="54"/>
        <end position="75"/>
    </location>
</feature>
<dbReference type="AlphaFoldDB" id="A0A8H6Z1R0"/>
<keyword evidence="1" id="KW-1133">Transmembrane helix</keyword>
<dbReference type="Proteomes" id="UP000620124">
    <property type="component" value="Unassembled WGS sequence"/>
</dbReference>
<feature type="transmembrane region" description="Helical" evidence="1">
    <location>
        <begin position="175"/>
        <end position="197"/>
    </location>
</feature>
<protein>
    <submittedName>
        <fullName evidence="2">Uncharacterized protein</fullName>
    </submittedName>
</protein>
<keyword evidence="1" id="KW-0472">Membrane</keyword>
<organism evidence="2 3">
    <name type="scientific">Mycena venus</name>
    <dbReference type="NCBI Taxonomy" id="2733690"/>
    <lineage>
        <taxon>Eukaryota</taxon>
        <taxon>Fungi</taxon>
        <taxon>Dikarya</taxon>
        <taxon>Basidiomycota</taxon>
        <taxon>Agaricomycotina</taxon>
        <taxon>Agaricomycetes</taxon>
        <taxon>Agaricomycetidae</taxon>
        <taxon>Agaricales</taxon>
        <taxon>Marasmiineae</taxon>
        <taxon>Mycenaceae</taxon>
        <taxon>Mycena</taxon>
    </lineage>
</organism>
<feature type="transmembrane region" description="Helical" evidence="1">
    <location>
        <begin position="106"/>
        <end position="125"/>
    </location>
</feature>
<feature type="transmembrane region" description="Helical" evidence="1">
    <location>
        <begin position="137"/>
        <end position="155"/>
    </location>
</feature>
<keyword evidence="3" id="KW-1185">Reference proteome</keyword>
<proteinExistence type="predicted"/>
<sequence length="283" mass="31758">MPNVSPFAANLAVVVLESLLYGLYVSLASCTLYVMMTRRRERLNGTPRFYRSSLFSPVALGALALFITVTTHWLLTVARLFLAFHHWEDGPGPRLFYSDFSHITEVLKYGFCVGSLFIGDSLLIHRLWVVSGFRLRTIVFPIVTVTGLLPFGVGLTYQMSAYTSNDSMFQASYRLWTTGLCICCSCTAIYTTAFIWYKLWNLSRVLESFGSRGLSNIIRIFADSAALYATFGIFHLVSYQCSSNVQLIALDCLPVILGISNLLVQIRLHWDLAQKPESPTSLL</sequence>
<evidence type="ECO:0000256" key="1">
    <source>
        <dbReference type="SAM" id="Phobius"/>
    </source>
</evidence>
<dbReference type="OrthoDB" id="2756618at2759"/>
<dbReference type="EMBL" id="JACAZI010000002">
    <property type="protein sequence ID" value="KAF7369329.1"/>
    <property type="molecule type" value="Genomic_DNA"/>
</dbReference>
<evidence type="ECO:0000313" key="3">
    <source>
        <dbReference type="Proteomes" id="UP000620124"/>
    </source>
</evidence>
<keyword evidence="1" id="KW-0812">Transmembrane</keyword>
<accession>A0A8H6Z1R0</accession>
<comment type="caution">
    <text evidence="2">The sequence shown here is derived from an EMBL/GenBank/DDBJ whole genome shotgun (WGS) entry which is preliminary data.</text>
</comment>
<feature type="transmembrane region" description="Helical" evidence="1">
    <location>
        <begin position="12"/>
        <end position="34"/>
    </location>
</feature>
<name>A0A8H6Z1R0_9AGAR</name>
<reference evidence="2" key="1">
    <citation type="submission" date="2020-05" db="EMBL/GenBank/DDBJ databases">
        <title>Mycena genomes resolve the evolution of fungal bioluminescence.</title>
        <authorList>
            <person name="Tsai I.J."/>
        </authorList>
    </citation>
    <scope>NUCLEOTIDE SEQUENCE</scope>
    <source>
        <strain evidence="2">CCC161011</strain>
    </source>
</reference>